<evidence type="ECO:0008006" key="6">
    <source>
        <dbReference type="Google" id="ProtNLM"/>
    </source>
</evidence>
<dbReference type="SMART" id="SM00584">
    <property type="entry name" value="TLDc"/>
    <property type="match status" value="1"/>
</dbReference>
<dbReference type="OrthoDB" id="2441258at2759"/>
<feature type="compositionally biased region" description="Polar residues" evidence="1">
    <location>
        <begin position="543"/>
        <end position="556"/>
    </location>
</feature>
<dbReference type="Gene3D" id="1.25.40.420">
    <property type="match status" value="1"/>
</dbReference>
<dbReference type="InterPro" id="IPR000210">
    <property type="entry name" value="BTB/POZ_dom"/>
</dbReference>
<dbReference type="SUPFAM" id="SSF54695">
    <property type="entry name" value="POZ domain"/>
    <property type="match status" value="1"/>
</dbReference>
<name>A0A015IPF6_RHIIW</name>
<dbReference type="Pfam" id="PF07534">
    <property type="entry name" value="TLD"/>
    <property type="match status" value="1"/>
</dbReference>
<dbReference type="PROSITE" id="PS50097">
    <property type="entry name" value="BTB"/>
    <property type="match status" value="1"/>
</dbReference>
<feature type="region of interest" description="Disordered" evidence="1">
    <location>
        <begin position="543"/>
        <end position="569"/>
    </location>
</feature>
<evidence type="ECO:0000313" key="5">
    <source>
        <dbReference type="Proteomes" id="UP000022910"/>
    </source>
</evidence>
<dbReference type="PANTHER" id="PTHR24410:SF23">
    <property type="entry name" value="BTB DOMAIN-CONTAINING PROTEIN-RELATED"/>
    <property type="match status" value="1"/>
</dbReference>
<proteinExistence type="predicted"/>
<dbReference type="SMART" id="SM00225">
    <property type="entry name" value="BTB"/>
    <property type="match status" value="1"/>
</dbReference>
<evidence type="ECO:0000313" key="4">
    <source>
        <dbReference type="EMBL" id="EXX59097.1"/>
    </source>
</evidence>
<protein>
    <recommendedName>
        <fullName evidence="6">Serine-enriched protein</fullName>
    </recommendedName>
</protein>
<reference evidence="4 5" key="1">
    <citation type="submission" date="2014-02" db="EMBL/GenBank/DDBJ databases">
        <title>Single nucleus genome sequencing reveals high similarity among nuclei of an endomycorrhizal fungus.</title>
        <authorList>
            <person name="Lin K."/>
            <person name="Geurts R."/>
            <person name="Zhang Z."/>
            <person name="Limpens E."/>
            <person name="Saunders D.G."/>
            <person name="Mu D."/>
            <person name="Pang E."/>
            <person name="Cao H."/>
            <person name="Cha H."/>
            <person name="Lin T."/>
            <person name="Zhou Q."/>
            <person name="Shang Y."/>
            <person name="Li Y."/>
            <person name="Ivanov S."/>
            <person name="Sharma T."/>
            <person name="Velzen R.V."/>
            <person name="Ruijter N.D."/>
            <person name="Aanen D.K."/>
            <person name="Win J."/>
            <person name="Kamoun S."/>
            <person name="Bisseling T."/>
            <person name="Huang S."/>
        </authorList>
    </citation>
    <scope>NUCLEOTIDE SEQUENCE [LARGE SCALE GENOMIC DNA]</scope>
    <source>
        <strain evidence="5">DAOM197198w</strain>
    </source>
</reference>
<dbReference type="EMBL" id="JEMT01026533">
    <property type="protein sequence ID" value="EXX59097.1"/>
    <property type="molecule type" value="Genomic_DNA"/>
</dbReference>
<gene>
    <name evidence="4" type="ORF">RirG_191850</name>
</gene>
<dbReference type="HOGENOM" id="CLU_021542_0_2_1"/>
<dbReference type="PANTHER" id="PTHR24410">
    <property type="entry name" value="HL07962P-RELATED"/>
    <property type="match status" value="1"/>
</dbReference>
<dbReference type="InterPro" id="IPR011705">
    <property type="entry name" value="BACK"/>
</dbReference>
<dbReference type="InterPro" id="IPR051481">
    <property type="entry name" value="BTB-POZ/Galectin-3-binding"/>
</dbReference>
<organism evidence="4 5">
    <name type="scientific">Rhizophagus irregularis (strain DAOM 197198w)</name>
    <name type="common">Glomus intraradices</name>
    <dbReference type="NCBI Taxonomy" id="1432141"/>
    <lineage>
        <taxon>Eukaryota</taxon>
        <taxon>Fungi</taxon>
        <taxon>Fungi incertae sedis</taxon>
        <taxon>Mucoromycota</taxon>
        <taxon>Glomeromycotina</taxon>
        <taxon>Glomeromycetes</taxon>
        <taxon>Glomerales</taxon>
        <taxon>Glomeraceae</taxon>
        <taxon>Rhizophagus</taxon>
    </lineage>
</organism>
<dbReference type="Pfam" id="PF07707">
    <property type="entry name" value="BACK"/>
    <property type="match status" value="1"/>
</dbReference>
<sequence>MSSAKLFDRLSMDLLKILENSQNYDVIIKIGGEYPDSTSSYMFSKKKNKNEEISYNCFHENDCCKMEEFYVHSLLLSARSPYFRAALSNEWAKKDEKGIIVLKKPNISPKVFKVILKYIYTGVIDFKNQGMTDILELLVASDELILDELIEYAQEYMIQNRQTWLQQNIVQVLHTIFRHETCSKLQDYCMEIISNDPKFLFESEDYLSLDTHVLVSLLERDDLEMDEIAVWDHLLRWGIAKTPSLPSYHEVENWPKEHFKRLEETLNPCIPLIRFFHISSDDYYKKVYPFKKILPKSLKKDIYGYFLSQGYNPKSVILPPRISPIDSIIITNKHASLIECWIQKKSDDNFGNNGNNNSNNANISNRNNSLINYTKRLEFNWSLLYRASRDGYSSSDFHLKCDNRGACVVVIKIRGHDQIIGGFNPIGWYTSRYEYYSTSDSFIFSINLNNSHHQNALNQENIKLCRVKDASRAIYQDPTRGPTFGYPDLSISDNCNENSRSNFEPKFHYLRNDINPIPGFYVDDYEIFQINKLKRDPSTMLKNYQHQTPSKHSISIQRPAEFQRRSSLE</sequence>
<dbReference type="Gene3D" id="3.30.710.10">
    <property type="entry name" value="Potassium Channel Kv1.1, Chain A"/>
    <property type="match status" value="1"/>
</dbReference>
<dbReference type="PROSITE" id="PS51886">
    <property type="entry name" value="TLDC"/>
    <property type="match status" value="1"/>
</dbReference>
<feature type="domain" description="TLDc" evidence="3">
    <location>
        <begin position="356"/>
        <end position="531"/>
    </location>
</feature>
<dbReference type="CDD" id="cd18186">
    <property type="entry name" value="BTB_POZ_ZBTB_KLHL-like"/>
    <property type="match status" value="1"/>
</dbReference>
<evidence type="ECO:0000259" key="2">
    <source>
        <dbReference type="PROSITE" id="PS50097"/>
    </source>
</evidence>
<accession>A0A015IPF6</accession>
<evidence type="ECO:0000256" key="1">
    <source>
        <dbReference type="SAM" id="MobiDB-lite"/>
    </source>
</evidence>
<dbReference type="Proteomes" id="UP000022910">
    <property type="component" value="Unassembled WGS sequence"/>
</dbReference>
<feature type="domain" description="BTB" evidence="2">
    <location>
        <begin position="67"/>
        <end position="128"/>
    </location>
</feature>
<dbReference type="Pfam" id="PF00651">
    <property type="entry name" value="BTB"/>
    <property type="match status" value="1"/>
</dbReference>
<evidence type="ECO:0000259" key="3">
    <source>
        <dbReference type="PROSITE" id="PS51886"/>
    </source>
</evidence>
<dbReference type="InterPro" id="IPR011333">
    <property type="entry name" value="SKP1/BTB/POZ_sf"/>
</dbReference>
<comment type="caution">
    <text evidence="4">The sequence shown here is derived from an EMBL/GenBank/DDBJ whole genome shotgun (WGS) entry which is preliminary data.</text>
</comment>
<dbReference type="AlphaFoldDB" id="A0A015IPF6"/>
<dbReference type="InterPro" id="IPR006571">
    <property type="entry name" value="TLDc_dom"/>
</dbReference>
<keyword evidence="5" id="KW-1185">Reference proteome</keyword>